<dbReference type="AlphaFoldDB" id="A0A0A9AJV1"/>
<proteinExistence type="predicted"/>
<sequence>MYTRSTADKLTGVNQKW</sequence>
<dbReference type="EMBL" id="GBRH01245916">
    <property type="protein sequence ID" value="JAD51979.1"/>
    <property type="molecule type" value="Transcribed_RNA"/>
</dbReference>
<reference evidence="1" key="2">
    <citation type="journal article" date="2015" name="Data Brief">
        <title>Shoot transcriptome of the giant reed, Arundo donax.</title>
        <authorList>
            <person name="Barrero R.A."/>
            <person name="Guerrero F.D."/>
            <person name="Moolhuijzen P."/>
            <person name="Goolsby J.A."/>
            <person name="Tidwell J."/>
            <person name="Bellgard S.E."/>
            <person name="Bellgard M.I."/>
        </authorList>
    </citation>
    <scope>NUCLEOTIDE SEQUENCE</scope>
    <source>
        <tissue evidence="1">Shoot tissue taken approximately 20 cm above the soil surface</tissue>
    </source>
</reference>
<accession>A0A0A9AJV1</accession>
<name>A0A0A9AJV1_ARUDO</name>
<protein>
    <submittedName>
        <fullName evidence="1">Uncharacterized protein</fullName>
    </submittedName>
</protein>
<reference evidence="1" key="1">
    <citation type="submission" date="2014-09" db="EMBL/GenBank/DDBJ databases">
        <authorList>
            <person name="Magalhaes I.L.F."/>
            <person name="Oliveira U."/>
            <person name="Santos F.R."/>
            <person name="Vidigal T.H.D.A."/>
            <person name="Brescovit A.D."/>
            <person name="Santos A.J."/>
        </authorList>
    </citation>
    <scope>NUCLEOTIDE SEQUENCE</scope>
    <source>
        <tissue evidence="1">Shoot tissue taken approximately 20 cm above the soil surface</tissue>
    </source>
</reference>
<evidence type="ECO:0000313" key="1">
    <source>
        <dbReference type="EMBL" id="JAD51979.1"/>
    </source>
</evidence>
<organism evidence="1">
    <name type="scientific">Arundo donax</name>
    <name type="common">Giant reed</name>
    <name type="synonym">Donax arundinaceus</name>
    <dbReference type="NCBI Taxonomy" id="35708"/>
    <lineage>
        <taxon>Eukaryota</taxon>
        <taxon>Viridiplantae</taxon>
        <taxon>Streptophyta</taxon>
        <taxon>Embryophyta</taxon>
        <taxon>Tracheophyta</taxon>
        <taxon>Spermatophyta</taxon>
        <taxon>Magnoliopsida</taxon>
        <taxon>Liliopsida</taxon>
        <taxon>Poales</taxon>
        <taxon>Poaceae</taxon>
        <taxon>PACMAD clade</taxon>
        <taxon>Arundinoideae</taxon>
        <taxon>Arundineae</taxon>
        <taxon>Arundo</taxon>
    </lineage>
</organism>